<dbReference type="RefSeq" id="XP_018298174.1">
    <property type="nucleotide sequence ID" value="XM_018427636.1"/>
</dbReference>
<dbReference type="PANTHER" id="PTHR35871:SF1">
    <property type="entry name" value="CXC1-LIKE CYSTEINE CLUSTER ASSOCIATED WITH KDZ TRANSPOSASES DOMAIN-CONTAINING PROTEIN"/>
    <property type="match status" value="1"/>
</dbReference>
<feature type="non-terminal residue" evidence="1">
    <location>
        <position position="1"/>
    </location>
</feature>
<keyword evidence="2" id="KW-1185">Reference proteome</keyword>
<name>A0A167QRD0_PHYB8</name>
<dbReference type="STRING" id="763407.A0A167QRD0"/>
<dbReference type="Proteomes" id="UP000077315">
    <property type="component" value="Unassembled WGS sequence"/>
</dbReference>
<sequence length="202" mass="23570">SRKLFFAGEGRDGYWTSDDMIEQLIKDAIPLFELLHPDSQAVFIFDQSSNHRAFANNALLAKRFTLNDKPVKEDEEFDFKNTTFLLDGEPCPQAMYYTKMETITKKKRSPGSKWLADCCKDEEPDSRCCARHFLAAQPDFKEQKTVICEVVEANDHIFEMYPKFHCKCNWIERYWGAAKDLARKESDYTFKSLKVNVDSYLD</sequence>
<dbReference type="GeneID" id="28988542"/>
<dbReference type="EMBL" id="KV440972">
    <property type="protein sequence ID" value="OAD80134.1"/>
    <property type="molecule type" value="Genomic_DNA"/>
</dbReference>
<organism evidence="1 2">
    <name type="scientific">Phycomyces blakesleeanus (strain ATCC 8743b / DSM 1359 / FGSC 10004 / NBRC 33097 / NRRL 1555)</name>
    <dbReference type="NCBI Taxonomy" id="763407"/>
    <lineage>
        <taxon>Eukaryota</taxon>
        <taxon>Fungi</taxon>
        <taxon>Fungi incertae sedis</taxon>
        <taxon>Mucoromycota</taxon>
        <taxon>Mucoromycotina</taxon>
        <taxon>Mucoromycetes</taxon>
        <taxon>Mucorales</taxon>
        <taxon>Phycomycetaceae</taxon>
        <taxon>Phycomyces</taxon>
    </lineage>
</organism>
<dbReference type="VEuPathDB" id="FungiDB:PHYBLDRAFT_101322"/>
<dbReference type="OrthoDB" id="2279614at2759"/>
<feature type="non-terminal residue" evidence="1">
    <location>
        <position position="202"/>
    </location>
</feature>
<evidence type="ECO:0000313" key="1">
    <source>
        <dbReference type="EMBL" id="OAD80134.1"/>
    </source>
</evidence>
<gene>
    <name evidence="1" type="ORF">PHYBLDRAFT_101322</name>
</gene>
<accession>A0A167QRD0</accession>
<evidence type="ECO:0000313" key="2">
    <source>
        <dbReference type="Proteomes" id="UP000077315"/>
    </source>
</evidence>
<evidence type="ECO:0008006" key="3">
    <source>
        <dbReference type="Google" id="ProtNLM"/>
    </source>
</evidence>
<dbReference type="InParanoid" id="A0A167QRD0"/>
<dbReference type="PANTHER" id="PTHR35871">
    <property type="entry name" value="EXPRESSED PROTEIN"/>
    <property type="match status" value="1"/>
</dbReference>
<protein>
    <recommendedName>
        <fullName evidence="3">DDE-1 domain-containing protein</fullName>
    </recommendedName>
</protein>
<proteinExistence type="predicted"/>
<dbReference type="AlphaFoldDB" id="A0A167QRD0"/>
<reference evidence="2" key="1">
    <citation type="submission" date="2015-06" db="EMBL/GenBank/DDBJ databases">
        <title>Expansion of signal transduction pathways in fungi by whole-genome duplication.</title>
        <authorList>
            <consortium name="DOE Joint Genome Institute"/>
            <person name="Corrochano L.M."/>
            <person name="Kuo A."/>
            <person name="Marcet-Houben M."/>
            <person name="Polaino S."/>
            <person name="Salamov A."/>
            <person name="Villalobos J.M."/>
            <person name="Alvarez M.I."/>
            <person name="Avalos J."/>
            <person name="Benito E.P."/>
            <person name="Benoit I."/>
            <person name="Burger G."/>
            <person name="Camino L.P."/>
            <person name="Canovas D."/>
            <person name="Cerda-Olmedo E."/>
            <person name="Cheng J.-F."/>
            <person name="Dominguez A."/>
            <person name="Elias M."/>
            <person name="Eslava A.P."/>
            <person name="Glaser F."/>
            <person name="Grimwood J."/>
            <person name="Gutierrez G."/>
            <person name="Heitman J."/>
            <person name="Henrissat B."/>
            <person name="Iturriaga E.A."/>
            <person name="Lang B.F."/>
            <person name="Lavin J.L."/>
            <person name="Lee S."/>
            <person name="Li W."/>
            <person name="Lindquist E."/>
            <person name="Lopez-Garcia S."/>
            <person name="Luque E.M."/>
            <person name="Marcos A.T."/>
            <person name="Martin J."/>
            <person name="McCluskey K."/>
            <person name="Medina H.R."/>
            <person name="Miralles-Duran A."/>
            <person name="Miyazaki A."/>
            <person name="Munoz-Torres E."/>
            <person name="Oguiza J.A."/>
            <person name="Ohm R."/>
            <person name="Olmedo M."/>
            <person name="Orejas M."/>
            <person name="Ortiz-Castellanos L."/>
            <person name="Pisabarro A.G."/>
            <person name="Rodriguez-Romero J."/>
            <person name="Ruiz-Herrera J."/>
            <person name="Ruiz-Vazquez R."/>
            <person name="Sanz C."/>
            <person name="Schackwitz W."/>
            <person name="Schmutz J."/>
            <person name="Shahriari M."/>
            <person name="Shelest E."/>
            <person name="Silva-Franco F."/>
            <person name="Soanes D."/>
            <person name="Syed K."/>
            <person name="Tagua V.G."/>
            <person name="Talbot N.J."/>
            <person name="Thon M."/>
            <person name="De vries R.P."/>
            <person name="Wiebenga A."/>
            <person name="Yadav J.S."/>
            <person name="Braun E.L."/>
            <person name="Baker S."/>
            <person name="Garre V."/>
            <person name="Horwitz B."/>
            <person name="Torres-Martinez S."/>
            <person name="Idnurm A."/>
            <person name="Herrera-Estrella A."/>
            <person name="Gabaldon T."/>
            <person name="Grigoriev I.V."/>
        </authorList>
    </citation>
    <scope>NUCLEOTIDE SEQUENCE [LARGE SCALE GENOMIC DNA]</scope>
    <source>
        <strain evidence="2">NRRL 1555(-)</strain>
    </source>
</reference>